<organism evidence="2 3">
    <name type="scientific">Tagetes erecta</name>
    <name type="common">African marigold</name>
    <dbReference type="NCBI Taxonomy" id="13708"/>
    <lineage>
        <taxon>Eukaryota</taxon>
        <taxon>Viridiplantae</taxon>
        <taxon>Streptophyta</taxon>
        <taxon>Embryophyta</taxon>
        <taxon>Tracheophyta</taxon>
        <taxon>Spermatophyta</taxon>
        <taxon>Magnoliopsida</taxon>
        <taxon>eudicotyledons</taxon>
        <taxon>Gunneridae</taxon>
        <taxon>Pentapetalae</taxon>
        <taxon>asterids</taxon>
        <taxon>campanulids</taxon>
        <taxon>Asterales</taxon>
        <taxon>Asteraceae</taxon>
        <taxon>Asteroideae</taxon>
        <taxon>Heliantheae alliance</taxon>
        <taxon>Tageteae</taxon>
        <taxon>Tagetes</taxon>
    </lineage>
</organism>
<proteinExistence type="predicted"/>
<comment type="caution">
    <text evidence="2">The sequence shown here is derived from an EMBL/GenBank/DDBJ whole genome shotgun (WGS) entry which is preliminary data.</text>
</comment>
<accession>A0AAD8P2K2</accession>
<dbReference type="AlphaFoldDB" id="A0AAD8P2K2"/>
<feature type="compositionally biased region" description="Basic and acidic residues" evidence="1">
    <location>
        <begin position="112"/>
        <end position="125"/>
    </location>
</feature>
<evidence type="ECO:0000313" key="2">
    <source>
        <dbReference type="EMBL" id="KAK1429782.1"/>
    </source>
</evidence>
<protein>
    <recommendedName>
        <fullName evidence="4">Zinc knuckle CX2CX4HX4C</fullName>
    </recommendedName>
</protein>
<sequence>MCLVFGHDDNSCPLKPKVVEEDTSKVDEDGFQKAKTSKYGKNSGFQVGKQKQKFEYRPVQKENRKLGGTHQHAVISNRFEILKSDPGPSGTKTSEDDDIVEESGVGELEMDTFTKKDGLNRRDDSEGASTPGKNGLND</sequence>
<evidence type="ECO:0000313" key="3">
    <source>
        <dbReference type="Proteomes" id="UP001229421"/>
    </source>
</evidence>
<feature type="compositionally biased region" description="Basic and acidic residues" evidence="1">
    <location>
        <begin position="22"/>
        <end position="32"/>
    </location>
</feature>
<keyword evidence="3" id="KW-1185">Reference proteome</keyword>
<reference evidence="2" key="1">
    <citation type="journal article" date="2023" name="bioRxiv">
        <title>Improved chromosome-level genome assembly for marigold (Tagetes erecta).</title>
        <authorList>
            <person name="Jiang F."/>
            <person name="Yuan L."/>
            <person name="Wang S."/>
            <person name="Wang H."/>
            <person name="Xu D."/>
            <person name="Wang A."/>
            <person name="Fan W."/>
        </authorList>
    </citation>
    <scope>NUCLEOTIDE SEQUENCE</scope>
    <source>
        <strain evidence="2">WSJ</strain>
        <tissue evidence="2">Leaf</tissue>
    </source>
</reference>
<dbReference type="EMBL" id="JAUHHV010000003">
    <property type="protein sequence ID" value="KAK1429782.1"/>
    <property type="molecule type" value="Genomic_DNA"/>
</dbReference>
<evidence type="ECO:0000256" key="1">
    <source>
        <dbReference type="SAM" id="MobiDB-lite"/>
    </source>
</evidence>
<gene>
    <name evidence="2" type="ORF">QVD17_12006</name>
</gene>
<feature type="compositionally biased region" description="Polar residues" evidence="1">
    <location>
        <begin position="127"/>
        <end position="138"/>
    </location>
</feature>
<feature type="region of interest" description="Disordered" evidence="1">
    <location>
        <begin position="22"/>
        <end position="53"/>
    </location>
</feature>
<name>A0AAD8P2K2_TARER</name>
<dbReference type="Proteomes" id="UP001229421">
    <property type="component" value="Unassembled WGS sequence"/>
</dbReference>
<evidence type="ECO:0008006" key="4">
    <source>
        <dbReference type="Google" id="ProtNLM"/>
    </source>
</evidence>
<feature type="region of interest" description="Disordered" evidence="1">
    <location>
        <begin position="78"/>
        <end position="138"/>
    </location>
</feature>